<dbReference type="AlphaFoldDB" id="A0A671X5X0"/>
<feature type="compositionally biased region" description="Gly residues" evidence="1">
    <location>
        <begin position="202"/>
        <end position="212"/>
    </location>
</feature>
<dbReference type="GO" id="GO:0005634">
    <property type="term" value="C:nucleus"/>
    <property type="evidence" value="ECO:0007669"/>
    <property type="project" value="TreeGrafter"/>
</dbReference>
<feature type="domain" description="Myb/SANT-like DNA-binding" evidence="2">
    <location>
        <begin position="11"/>
        <end position="88"/>
    </location>
</feature>
<dbReference type="Ensembl" id="ENSSAUT00010048906.1">
    <property type="protein sequence ID" value="ENSSAUP00010046539.1"/>
    <property type="gene ID" value="ENSSAUG00010019381.1"/>
</dbReference>
<sequence length="285" mass="30294">MEETGSKRNKRAPSFTAEEMGILVDEVWQHCDVLFGGKRGQKNITVKNRVWQAIAEKMSPSSPCGLRDWGAVRKKWQEFQSQIKKKSAKVRRESMGTGGGAPGGTTLTPNEEKVLSIIGKTASEGISGGIDVQGARGSQKVRMKRSHLGAEQGRACPQERTTPTTVPCPRVPTSRARCPHAGRLNRAARNNDLQLQRDAGAPGEGEAGGAAGDRGPTRTTNCPAGRDGPDKAGEVGAAPETAGACRGAVQPSLHLGSNHPSPGFRCGAFLFFICITQCIPLNFIN</sequence>
<dbReference type="OMA" id="ICITQCI"/>
<reference evidence="3" key="3">
    <citation type="submission" date="2025-09" db="UniProtKB">
        <authorList>
            <consortium name="Ensembl"/>
        </authorList>
    </citation>
    <scope>IDENTIFICATION</scope>
</reference>
<evidence type="ECO:0000256" key="1">
    <source>
        <dbReference type="SAM" id="MobiDB-lite"/>
    </source>
</evidence>
<dbReference type="Pfam" id="PF13873">
    <property type="entry name" value="Myb_DNA-bind_5"/>
    <property type="match status" value="1"/>
</dbReference>
<feature type="region of interest" description="Disordered" evidence="1">
    <location>
        <begin position="85"/>
        <end position="109"/>
    </location>
</feature>
<dbReference type="PANTHER" id="PTHR23098:SF23">
    <property type="entry name" value="MYB-RELATED TRANSCRIPTION FACTOR, PARTNER OF PROFILIN-LIKE ISOFORM X2-RELATED"/>
    <property type="match status" value="1"/>
</dbReference>
<evidence type="ECO:0000313" key="4">
    <source>
        <dbReference type="Proteomes" id="UP000472265"/>
    </source>
</evidence>
<keyword evidence="4" id="KW-1185">Reference proteome</keyword>
<feature type="region of interest" description="Disordered" evidence="1">
    <location>
        <begin position="129"/>
        <end position="239"/>
    </location>
</feature>
<reference evidence="3" key="2">
    <citation type="submission" date="2025-08" db="UniProtKB">
        <authorList>
            <consortium name="Ensembl"/>
        </authorList>
    </citation>
    <scope>IDENTIFICATION</scope>
</reference>
<organism evidence="3 4">
    <name type="scientific">Sparus aurata</name>
    <name type="common">Gilthead sea bream</name>
    <dbReference type="NCBI Taxonomy" id="8175"/>
    <lineage>
        <taxon>Eukaryota</taxon>
        <taxon>Metazoa</taxon>
        <taxon>Chordata</taxon>
        <taxon>Craniata</taxon>
        <taxon>Vertebrata</taxon>
        <taxon>Euteleostomi</taxon>
        <taxon>Actinopterygii</taxon>
        <taxon>Neopterygii</taxon>
        <taxon>Teleostei</taxon>
        <taxon>Neoteleostei</taxon>
        <taxon>Acanthomorphata</taxon>
        <taxon>Eupercaria</taxon>
        <taxon>Spariformes</taxon>
        <taxon>Sparidae</taxon>
        <taxon>Sparus</taxon>
    </lineage>
</organism>
<dbReference type="Proteomes" id="UP000472265">
    <property type="component" value="Chromosome 11"/>
</dbReference>
<evidence type="ECO:0000313" key="3">
    <source>
        <dbReference type="Ensembl" id="ENSSAUP00010046539.1"/>
    </source>
</evidence>
<feature type="compositionally biased region" description="Low complexity" evidence="1">
    <location>
        <begin position="160"/>
        <end position="173"/>
    </location>
</feature>
<reference evidence="3" key="1">
    <citation type="submission" date="2021-04" db="EMBL/GenBank/DDBJ databases">
        <authorList>
            <consortium name="Wellcome Sanger Institute Data Sharing"/>
        </authorList>
    </citation>
    <scope>NUCLEOTIDE SEQUENCE [LARGE SCALE GENOMIC DNA]</scope>
</reference>
<protein>
    <recommendedName>
        <fullName evidence="2">Myb/SANT-like DNA-binding domain-containing protein</fullName>
    </recommendedName>
</protein>
<dbReference type="InParanoid" id="A0A671X5X0"/>
<dbReference type="PANTHER" id="PTHR23098">
    <property type="entry name" value="AGAP001331-PA-RELATED"/>
    <property type="match status" value="1"/>
</dbReference>
<name>A0A671X5X0_SPAAU</name>
<evidence type="ECO:0000259" key="2">
    <source>
        <dbReference type="Pfam" id="PF13873"/>
    </source>
</evidence>
<accession>A0A671X5X0</accession>
<dbReference type="InterPro" id="IPR028002">
    <property type="entry name" value="Myb_DNA-bind_5"/>
</dbReference>
<proteinExistence type="predicted"/>